<reference evidence="1" key="1">
    <citation type="submission" date="2018-06" db="EMBL/GenBank/DDBJ databases">
        <authorList>
            <person name="Zhirakovskaya E."/>
        </authorList>
    </citation>
    <scope>NUCLEOTIDE SEQUENCE</scope>
</reference>
<proteinExistence type="predicted"/>
<gene>
    <name evidence="1" type="ORF">MNBD_GAMMA09-2821</name>
</gene>
<organism evidence="1">
    <name type="scientific">hydrothermal vent metagenome</name>
    <dbReference type="NCBI Taxonomy" id="652676"/>
    <lineage>
        <taxon>unclassified sequences</taxon>
        <taxon>metagenomes</taxon>
        <taxon>ecological metagenomes</taxon>
    </lineage>
</organism>
<dbReference type="EMBL" id="UOFI01000085">
    <property type="protein sequence ID" value="VAW66745.1"/>
    <property type="molecule type" value="Genomic_DNA"/>
</dbReference>
<name>A0A3B0XEK7_9ZZZZ</name>
<protein>
    <submittedName>
        <fullName evidence="1">Uncharacterized protein</fullName>
    </submittedName>
</protein>
<evidence type="ECO:0000313" key="1">
    <source>
        <dbReference type="EMBL" id="VAW66745.1"/>
    </source>
</evidence>
<accession>A0A3B0XEK7</accession>
<sequence length="279" mass="31328">MRVFYLIVLMVLLTTGTSMTNATEINIDRYFLRVEMRGVIAAISLNGAAVVSSEDTDLMITTEPVNIWLYNGSNTLSYKIISIEAENKTEAPMIKASLFLHDNKSEVPLAKKELAVLNYNNAQSDHTALQDKTIFEFSGALATRLWNDAEVLDKITPQDKTEIQDLISRLSSSVVTGDIEKSLALQKYKTADYALAEGHTYDALEKGVRSSFEWVATHKGVVASPYDKNRLKYSFSNGNRLVYITDENDKDILIFSTDELEFDILVFVAKINGKWVFAR</sequence>
<dbReference type="AlphaFoldDB" id="A0A3B0XEK7"/>